<dbReference type="RefSeq" id="WP_089938129.1">
    <property type="nucleotide sequence ID" value="NZ_CAKOEX010000002.1"/>
</dbReference>
<dbReference type="EMBL" id="QEKT01000002">
    <property type="protein sequence ID" value="PVY85341.1"/>
    <property type="molecule type" value="Genomic_DNA"/>
</dbReference>
<accession>A0A2U1DCE6</accession>
<dbReference type="OrthoDB" id="9786026at2"/>
<reference evidence="1 2" key="1">
    <citation type="submission" date="2018-04" db="EMBL/GenBank/DDBJ databases">
        <title>Genomic Encyclopedia of Type Strains, Phase IV (KMG-IV): sequencing the most valuable type-strain genomes for metagenomic binning, comparative biology and taxonomic classification.</title>
        <authorList>
            <person name="Goeker M."/>
        </authorList>
    </citation>
    <scope>NUCLEOTIDE SEQUENCE [LARGE SCALE GENOMIC DNA]</scope>
    <source>
        <strain evidence="1 2">DSM 28795</strain>
    </source>
</reference>
<organism evidence="1 2">
    <name type="scientific">Convivina intestini</name>
    <dbReference type="NCBI Taxonomy" id="1505726"/>
    <lineage>
        <taxon>Bacteria</taxon>
        <taxon>Bacillati</taxon>
        <taxon>Bacillota</taxon>
        <taxon>Bacilli</taxon>
        <taxon>Lactobacillales</taxon>
        <taxon>Lactobacillaceae</taxon>
        <taxon>Convivina</taxon>
    </lineage>
</organism>
<dbReference type="InterPro" id="IPR016064">
    <property type="entry name" value="NAD/diacylglycerol_kinase_sf"/>
</dbReference>
<keyword evidence="2" id="KW-1185">Reference proteome</keyword>
<proteinExistence type="predicted"/>
<dbReference type="AlphaFoldDB" id="A0A2U1DCE6"/>
<dbReference type="SUPFAM" id="SSF111331">
    <property type="entry name" value="NAD kinase/diacylglycerol kinase-like"/>
    <property type="match status" value="1"/>
</dbReference>
<gene>
    <name evidence="1" type="ORF">C7384_102161</name>
</gene>
<protein>
    <submittedName>
        <fullName evidence="1">Uncharacterized protein</fullName>
    </submittedName>
</protein>
<comment type="caution">
    <text evidence="1">The sequence shown here is derived from an EMBL/GenBank/DDBJ whole genome shotgun (WGS) entry which is preliminary data.</text>
</comment>
<evidence type="ECO:0000313" key="1">
    <source>
        <dbReference type="EMBL" id="PVY85341.1"/>
    </source>
</evidence>
<dbReference type="Proteomes" id="UP000245433">
    <property type="component" value="Unassembled WGS sequence"/>
</dbReference>
<name>A0A2U1DCE6_9LACO</name>
<evidence type="ECO:0000313" key="2">
    <source>
        <dbReference type="Proteomes" id="UP000245433"/>
    </source>
</evidence>
<sequence>MQNFYVLYSNSESENAQDSLLTQIQNTFTQANRLGSWTQMTDDTNPFFWAKRLGRRIPDTTADPAVVLVIGSTTLLTEVVNGLIAAKRTYQLPIAHLQFPATIEPEATNQPNPLITQSQSLLQVKQSHTQYLAHVVGALPKKADRYFLNRLTVGISLDLFESKLPVKGNLLNQFFSWWRWLEQFNLQTSFPTYLGLKNRYLSHRKTLTFTLTNHPDSGRITALIVDKMNFIGMFLAFWQLQRQKEPAQVHGFEETEVSAMTTVHIADIQTATADGKRLGTGTFAFTIDSYAYPFWS</sequence>